<dbReference type="InterPro" id="IPR006580">
    <property type="entry name" value="Znf_TTF"/>
</dbReference>
<dbReference type="SMART" id="SM00597">
    <property type="entry name" value="ZnF_TTF"/>
    <property type="match status" value="1"/>
</dbReference>
<dbReference type="Pfam" id="PF25431">
    <property type="entry name" value="zf-C17orf113"/>
    <property type="match status" value="1"/>
</dbReference>
<protein>
    <submittedName>
        <fullName evidence="3">Zinc finger protein 862-like</fullName>
    </submittedName>
</protein>
<name>A0ABM0M1F6_SACKO</name>
<feature type="domain" description="TTF-type" evidence="1">
    <location>
        <begin position="38"/>
        <end position="122"/>
    </location>
</feature>
<dbReference type="InterPro" id="IPR012337">
    <property type="entry name" value="RNaseH-like_sf"/>
</dbReference>
<gene>
    <name evidence="3" type="primary">LOC102810044</name>
</gene>
<dbReference type="SUPFAM" id="SSF53098">
    <property type="entry name" value="Ribonuclease H-like"/>
    <property type="match status" value="1"/>
</dbReference>
<dbReference type="Proteomes" id="UP000694865">
    <property type="component" value="Unplaced"/>
</dbReference>
<organism evidence="2 3">
    <name type="scientific">Saccoglossus kowalevskii</name>
    <name type="common">Acorn worm</name>
    <dbReference type="NCBI Taxonomy" id="10224"/>
    <lineage>
        <taxon>Eukaryota</taxon>
        <taxon>Metazoa</taxon>
        <taxon>Hemichordata</taxon>
        <taxon>Enteropneusta</taxon>
        <taxon>Harrimaniidae</taxon>
        <taxon>Saccoglossus</taxon>
    </lineage>
</organism>
<dbReference type="PANTHER" id="PTHR46880:SF5">
    <property type="entry name" value="DUF4371 DOMAIN-CONTAINING PROTEIN"/>
    <property type="match status" value="1"/>
</dbReference>
<reference evidence="3" key="1">
    <citation type="submission" date="2025-08" db="UniProtKB">
        <authorList>
            <consortium name="RefSeq"/>
        </authorList>
    </citation>
    <scope>IDENTIFICATION</scope>
    <source>
        <tissue evidence="3">Testes</tissue>
    </source>
</reference>
<sequence>MASKRTLTDFWGGNDLEKKSQEQCSASEMRKDRKLATPRRKIKSEWFSRYPWLKYDSEKQLFFCKSCIAAGRSNIFTTGKRSENPKADDFSKHEKSNDHKFAVTAADSTVNEEMPRAATNAYSAVKEAIVAAMRSVYFVAKEDIAKRKGCKSLEILRHSDRVCYTHSTSVDDFLECIAEVVENEIIRKMKSAKFYSLELDESTDIGICQNLMIYIRGVVDGKIESHFLSVSMLSSATAEALYEEVKHVIDDKGLLLSNLISLGTDGASVMTGQRKGLTTRFKEDNPFILSQHCAAHKLALASGQAADCIPYLVKYQALVNDLYKYHHYSPKNQNKLTASQKIMGESQLKYQQTFSTRWLSFYNSVSAICRTVSSLITALKDDVDNNRNNACVSGLLKNIARFDFLALSFFLLDVLSVLNTTCLALQSDGLTFTEVKHHINACQKAVEDFKTKKGRNYQTFIDTITHDTTNDADLPTEVEFYGHVVAATKKQRDNFAKTSQKFLSCLSENLVNRFHEDDDQISLAFDILVPSKLPDNEDQIAEYGTAEIEKLSEFFGTEKASTTCVDPPVCKTAVINEWSIFKHVMHKYRQQSFTDFWEWVLNKYKSAYPNICILATICLTCPVTSVNVERGFFRYNIVKTALRNSLYTKSVNTLLMVKIEGPDLTEFNFDNSFQLWCSKKDRRALKPTFQQKVHVEEADKTMYSREDVGFMMEYVASKCLDIQQGEETCDDEK</sequence>
<dbReference type="Pfam" id="PF05699">
    <property type="entry name" value="Dimer_Tnp_hAT"/>
    <property type="match status" value="1"/>
</dbReference>
<evidence type="ECO:0000259" key="1">
    <source>
        <dbReference type="SMART" id="SM00597"/>
    </source>
</evidence>
<dbReference type="RefSeq" id="XP_006813847.1">
    <property type="nucleotide sequence ID" value="XM_006813784.1"/>
</dbReference>
<evidence type="ECO:0000313" key="2">
    <source>
        <dbReference type="Proteomes" id="UP000694865"/>
    </source>
</evidence>
<accession>A0ABM0M1F6</accession>
<dbReference type="InterPro" id="IPR057456">
    <property type="entry name" value="Znf_C17orf113"/>
</dbReference>
<dbReference type="GeneID" id="102810044"/>
<dbReference type="PANTHER" id="PTHR46880">
    <property type="entry name" value="RAS-ASSOCIATING DOMAIN-CONTAINING PROTEIN"/>
    <property type="match status" value="1"/>
</dbReference>
<keyword evidence="2" id="KW-1185">Reference proteome</keyword>
<proteinExistence type="predicted"/>
<evidence type="ECO:0000313" key="3">
    <source>
        <dbReference type="RefSeq" id="XP_006813847.1"/>
    </source>
</evidence>
<dbReference type="InterPro" id="IPR008906">
    <property type="entry name" value="HATC_C_dom"/>
</dbReference>